<evidence type="ECO:0000313" key="1">
    <source>
        <dbReference type="EMBL" id="KGG21766.1"/>
    </source>
</evidence>
<dbReference type="EMBL" id="JNAX01000005">
    <property type="protein sequence ID" value="KGG21766.1"/>
    <property type="molecule type" value="Genomic_DNA"/>
</dbReference>
<proteinExistence type="predicted"/>
<dbReference type="Proteomes" id="UP000030392">
    <property type="component" value="Unassembled WGS sequence"/>
</dbReference>
<sequence>MSGNAAELYKLINADPNKKQDLFRQALQNPKGAMQSICAFGIEMNLPVTSEEVKEYLTTVDDLDTKQWLLKARGGL</sequence>
<evidence type="ECO:0008006" key="3">
    <source>
        <dbReference type="Google" id="ProtNLM"/>
    </source>
</evidence>
<organism evidence="1 2">
    <name type="scientific">Prochlorococcus marinus str. PAC1</name>
    <dbReference type="NCBI Taxonomy" id="59924"/>
    <lineage>
        <taxon>Bacteria</taxon>
        <taxon>Bacillati</taxon>
        <taxon>Cyanobacteriota</taxon>
        <taxon>Cyanophyceae</taxon>
        <taxon>Synechococcales</taxon>
        <taxon>Prochlorococcaceae</taxon>
        <taxon>Prochlorococcus</taxon>
    </lineage>
</organism>
<evidence type="ECO:0000313" key="2">
    <source>
        <dbReference type="Proteomes" id="UP000030392"/>
    </source>
</evidence>
<reference evidence="2" key="1">
    <citation type="journal article" date="2014" name="Sci. Data">
        <title>Genomes of diverse isolates of the marine cyanobacterium Prochlorococcus.</title>
        <authorList>
            <person name="Biller S."/>
            <person name="Berube P."/>
            <person name="Thompson J."/>
            <person name="Kelly L."/>
            <person name="Roggensack S."/>
            <person name="Awad L."/>
            <person name="Roache-Johnson K."/>
            <person name="Ding H."/>
            <person name="Giovannoni S.J."/>
            <person name="Moore L.R."/>
            <person name="Chisholm S.W."/>
        </authorList>
    </citation>
    <scope>NUCLEOTIDE SEQUENCE [LARGE SCALE GENOMIC DNA]</scope>
    <source>
        <strain evidence="2">PAC1</strain>
    </source>
</reference>
<gene>
    <name evidence="1" type="ORF">EV03_0506</name>
</gene>
<dbReference type="AlphaFoldDB" id="A0A0A2C5X6"/>
<accession>A0A0A2C5X6</accession>
<name>A0A0A2C5X6_PROMR</name>
<dbReference type="RefSeq" id="WP_011294085.1">
    <property type="nucleotide sequence ID" value="NZ_CP138967.1"/>
</dbReference>
<protein>
    <recommendedName>
        <fullName evidence="3">Nif11 domain-containing protein</fullName>
    </recommendedName>
</protein>
<comment type="caution">
    <text evidence="1">The sequence shown here is derived from an EMBL/GenBank/DDBJ whole genome shotgun (WGS) entry which is preliminary data.</text>
</comment>